<protein>
    <submittedName>
        <fullName evidence="1">Uncharacterized protein</fullName>
    </submittedName>
</protein>
<dbReference type="Proteomes" id="UP000287563">
    <property type="component" value="Unassembled WGS sequence"/>
</dbReference>
<gene>
    <name evidence="1" type="ORF">EDI28_05480</name>
</gene>
<dbReference type="EMBL" id="RJLM01000001">
    <property type="protein sequence ID" value="RWX57472.1"/>
    <property type="molecule type" value="Genomic_DNA"/>
</dbReference>
<name>A0A444JWJ9_9GAMM</name>
<sequence>MADCNLFMSLISATARMIQLFDQTRTKLQKIEHFWFFVVFNYEHVTHRLRINIQYHQNGFDEKT</sequence>
<dbReference type="AlphaFoldDB" id="A0A444JWJ9"/>
<evidence type="ECO:0000313" key="1">
    <source>
        <dbReference type="EMBL" id="RWX57472.1"/>
    </source>
</evidence>
<reference evidence="1 2" key="1">
    <citation type="submission" date="2018-11" db="EMBL/GenBank/DDBJ databases">
        <title>Photobacterium sp. BEI247 sp. nov., a marine bacterium isolated from Yongle Blue Hole in the South China Sea.</title>
        <authorList>
            <person name="Wang X."/>
        </authorList>
    </citation>
    <scope>NUCLEOTIDE SEQUENCE [LARGE SCALE GENOMIC DNA]</scope>
    <source>
        <strain evidence="2">BEI247</strain>
    </source>
</reference>
<evidence type="ECO:0000313" key="2">
    <source>
        <dbReference type="Proteomes" id="UP000287563"/>
    </source>
</evidence>
<proteinExistence type="predicted"/>
<keyword evidence="2" id="KW-1185">Reference proteome</keyword>
<accession>A0A444JWJ9</accession>
<comment type="caution">
    <text evidence="1">The sequence shown here is derived from an EMBL/GenBank/DDBJ whole genome shotgun (WGS) entry which is preliminary data.</text>
</comment>
<organism evidence="1 2">
    <name type="scientific">Photobacterium chitinilyticum</name>
    <dbReference type="NCBI Taxonomy" id="2485123"/>
    <lineage>
        <taxon>Bacteria</taxon>
        <taxon>Pseudomonadati</taxon>
        <taxon>Pseudomonadota</taxon>
        <taxon>Gammaproteobacteria</taxon>
        <taxon>Vibrionales</taxon>
        <taxon>Vibrionaceae</taxon>
        <taxon>Photobacterium</taxon>
    </lineage>
</organism>